<organism evidence="1 2">
    <name type="scientific">Araneus ventricosus</name>
    <name type="common">Orbweaver spider</name>
    <name type="synonym">Epeira ventricosa</name>
    <dbReference type="NCBI Taxonomy" id="182803"/>
    <lineage>
        <taxon>Eukaryota</taxon>
        <taxon>Metazoa</taxon>
        <taxon>Ecdysozoa</taxon>
        <taxon>Arthropoda</taxon>
        <taxon>Chelicerata</taxon>
        <taxon>Arachnida</taxon>
        <taxon>Araneae</taxon>
        <taxon>Araneomorphae</taxon>
        <taxon>Entelegynae</taxon>
        <taxon>Araneoidea</taxon>
        <taxon>Araneidae</taxon>
        <taxon>Araneus</taxon>
    </lineage>
</organism>
<proteinExistence type="predicted"/>
<reference evidence="1 2" key="1">
    <citation type="journal article" date="2019" name="Sci. Rep.">
        <title>Orb-weaving spider Araneus ventricosus genome elucidates the spidroin gene catalogue.</title>
        <authorList>
            <person name="Kono N."/>
            <person name="Nakamura H."/>
            <person name="Ohtoshi R."/>
            <person name="Moran D.A.P."/>
            <person name="Shinohara A."/>
            <person name="Yoshida Y."/>
            <person name="Fujiwara M."/>
            <person name="Mori M."/>
            <person name="Tomita M."/>
            <person name="Arakawa K."/>
        </authorList>
    </citation>
    <scope>NUCLEOTIDE SEQUENCE [LARGE SCALE GENOMIC DNA]</scope>
</reference>
<dbReference type="AlphaFoldDB" id="A0A4Y2CVS0"/>
<dbReference type="EMBL" id="BGPR01000257">
    <property type="protein sequence ID" value="GBM08473.1"/>
    <property type="molecule type" value="Genomic_DNA"/>
</dbReference>
<keyword evidence="2" id="KW-1185">Reference proteome</keyword>
<name>A0A4Y2CVS0_ARAVE</name>
<sequence length="143" mass="15671">MASPFRSLPNGQRMSFIEGGERKLIMKVRGLRNPERAISQSGQLLTIGLSLASPLHPSPRCVCVCAFVGFLGPPLFRPGSLLSADSCEYAPSMGWLAFFTRSSPSLKEKRSGLYLCRNVPPTAYDGVNNKYKSIEIMTAGRRC</sequence>
<evidence type="ECO:0000313" key="1">
    <source>
        <dbReference type="EMBL" id="GBM08473.1"/>
    </source>
</evidence>
<comment type="caution">
    <text evidence="1">The sequence shown here is derived from an EMBL/GenBank/DDBJ whole genome shotgun (WGS) entry which is preliminary data.</text>
</comment>
<evidence type="ECO:0000313" key="2">
    <source>
        <dbReference type="Proteomes" id="UP000499080"/>
    </source>
</evidence>
<gene>
    <name evidence="1" type="ORF">AVEN_267733_1</name>
</gene>
<protein>
    <submittedName>
        <fullName evidence="1">Uncharacterized protein</fullName>
    </submittedName>
</protein>
<dbReference type="Proteomes" id="UP000499080">
    <property type="component" value="Unassembled WGS sequence"/>
</dbReference>
<accession>A0A4Y2CVS0</accession>